<protein>
    <submittedName>
        <fullName evidence="2">Uncharacterized protein</fullName>
    </submittedName>
</protein>
<accession>A0A4Q9GII3</accession>
<keyword evidence="1" id="KW-0732">Signal</keyword>
<dbReference type="Proteomes" id="UP000291613">
    <property type="component" value="Unassembled WGS sequence"/>
</dbReference>
<sequence length="103" mass="10875">MKKTAALLALLATPAFAAEPALLRERIGNLGLFAGYVVACGLATEDEASAMVAKLSEGLGAPFDAEQAEVLQKARAAAKKVNCDDGPLRDAVRKGWRNYQEAK</sequence>
<organism evidence="2 3">
    <name type="scientific">Hansschlegelia quercus</name>
    <dbReference type="NCBI Taxonomy" id="2528245"/>
    <lineage>
        <taxon>Bacteria</taxon>
        <taxon>Pseudomonadati</taxon>
        <taxon>Pseudomonadota</taxon>
        <taxon>Alphaproteobacteria</taxon>
        <taxon>Hyphomicrobiales</taxon>
        <taxon>Methylopilaceae</taxon>
        <taxon>Hansschlegelia</taxon>
    </lineage>
</organism>
<evidence type="ECO:0000256" key="1">
    <source>
        <dbReference type="SAM" id="SignalP"/>
    </source>
</evidence>
<evidence type="ECO:0000313" key="2">
    <source>
        <dbReference type="EMBL" id="TBN48665.1"/>
    </source>
</evidence>
<proteinExistence type="predicted"/>
<gene>
    <name evidence="2" type="ORF">EYR15_13845</name>
</gene>
<dbReference type="AlphaFoldDB" id="A0A4Q9GII3"/>
<reference evidence="2 3" key="1">
    <citation type="submission" date="2019-02" db="EMBL/GenBank/DDBJ databases">
        <title>Hansschlegelia quercus sp. nov., a novel methylotrophic bacterium from buds of oak (Quercus robur L.).</title>
        <authorList>
            <person name="Agafonova N.V."/>
            <person name="Kaparullina E.N."/>
            <person name="Grouzdev D.S."/>
            <person name="Doronina N.V."/>
        </authorList>
    </citation>
    <scope>NUCLEOTIDE SEQUENCE [LARGE SCALE GENOMIC DNA]</scope>
    <source>
        <strain evidence="2 3">Dub</strain>
    </source>
</reference>
<dbReference type="EMBL" id="SIUB01000007">
    <property type="protein sequence ID" value="TBN48665.1"/>
    <property type="molecule type" value="Genomic_DNA"/>
</dbReference>
<comment type="caution">
    <text evidence="2">The sequence shown here is derived from an EMBL/GenBank/DDBJ whole genome shotgun (WGS) entry which is preliminary data.</text>
</comment>
<feature type="chain" id="PRO_5020239972" evidence="1">
    <location>
        <begin position="18"/>
        <end position="103"/>
    </location>
</feature>
<dbReference type="RefSeq" id="WP_131004149.1">
    <property type="nucleotide sequence ID" value="NZ_JBHSZR010000009.1"/>
</dbReference>
<name>A0A4Q9GII3_9HYPH</name>
<keyword evidence="3" id="KW-1185">Reference proteome</keyword>
<feature type="signal peptide" evidence="1">
    <location>
        <begin position="1"/>
        <end position="17"/>
    </location>
</feature>
<evidence type="ECO:0000313" key="3">
    <source>
        <dbReference type="Proteomes" id="UP000291613"/>
    </source>
</evidence>